<proteinExistence type="predicted"/>
<feature type="transmembrane region" description="Helical" evidence="1">
    <location>
        <begin position="7"/>
        <end position="31"/>
    </location>
</feature>
<dbReference type="Proteomes" id="UP000315700">
    <property type="component" value="Chromosome"/>
</dbReference>
<name>A0A517SG98_9PLAN</name>
<dbReference type="PROSITE" id="PS00409">
    <property type="entry name" value="PROKAR_NTER_METHYL"/>
    <property type="match status" value="1"/>
</dbReference>
<dbReference type="EMBL" id="CP036271">
    <property type="protein sequence ID" value="QDT55151.1"/>
    <property type="molecule type" value="Genomic_DNA"/>
</dbReference>
<evidence type="ECO:0000256" key="1">
    <source>
        <dbReference type="SAM" id="Phobius"/>
    </source>
</evidence>
<dbReference type="PANTHER" id="PTHR30093:SF2">
    <property type="entry name" value="TYPE II SECRETION SYSTEM PROTEIN H"/>
    <property type="match status" value="1"/>
</dbReference>
<dbReference type="Pfam" id="PF07963">
    <property type="entry name" value="N_methyl"/>
    <property type="match status" value="1"/>
</dbReference>
<dbReference type="Gene3D" id="3.30.700.10">
    <property type="entry name" value="Glycoprotein, Type 4 Pilin"/>
    <property type="match status" value="1"/>
</dbReference>
<dbReference type="InterPro" id="IPR011453">
    <property type="entry name" value="DUF1559"/>
</dbReference>
<dbReference type="OrthoDB" id="283868at2"/>
<accession>A0A517SG98</accession>
<dbReference type="Pfam" id="PF07596">
    <property type="entry name" value="SBP_bac_10"/>
    <property type="match status" value="2"/>
</dbReference>
<evidence type="ECO:0000313" key="4">
    <source>
        <dbReference type="Proteomes" id="UP000315700"/>
    </source>
</evidence>
<keyword evidence="1" id="KW-0472">Membrane</keyword>
<dbReference type="PANTHER" id="PTHR30093">
    <property type="entry name" value="GENERAL SECRETION PATHWAY PROTEIN G"/>
    <property type="match status" value="1"/>
</dbReference>
<evidence type="ECO:0000259" key="2">
    <source>
        <dbReference type="Pfam" id="PF07596"/>
    </source>
</evidence>
<keyword evidence="1" id="KW-1133">Transmembrane helix</keyword>
<evidence type="ECO:0000313" key="3">
    <source>
        <dbReference type="EMBL" id="QDT55151.1"/>
    </source>
</evidence>
<feature type="domain" description="DUF1559" evidence="2">
    <location>
        <begin position="34"/>
        <end position="81"/>
    </location>
</feature>
<dbReference type="InterPro" id="IPR045584">
    <property type="entry name" value="Pilin-like"/>
</dbReference>
<feature type="domain" description="DUF1559" evidence="2">
    <location>
        <begin position="90"/>
        <end position="278"/>
    </location>
</feature>
<organism evidence="3 4">
    <name type="scientific">Caulifigura coniformis</name>
    <dbReference type="NCBI Taxonomy" id="2527983"/>
    <lineage>
        <taxon>Bacteria</taxon>
        <taxon>Pseudomonadati</taxon>
        <taxon>Planctomycetota</taxon>
        <taxon>Planctomycetia</taxon>
        <taxon>Planctomycetales</taxon>
        <taxon>Planctomycetaceae</taxon>
        <taxon>Caulifigura</taxon>
    </lineage>
</organism>
<dbReference type="InParanoid" id="A0A517SG98"/>
<sequence length="297" mass="32337">MTNYRRGVSLLEILVSIFVIGILLALLLPAIQGSRQAAHKLECKSNLRQIGIALHNHLDAKGSFPTGESAMKELLPYVEQAAKVQYDKPIRLYQCPTDADLPRNIAVTSFRLNLGSGIGSDFNGVSVLRALRPKGLKASEITDGMSNTALASERRFAFRSEASLEELESSCLAQPHKCIWWIRGTFRPGQEDSFAAHCADSRNRIGVQPVNRSYMQSLIVWEDGYNHTFSPNAVACYTQSPPMGAQDDAAIPATSMHQGGVNLCLCDGSVRFVANGIDIGVWRALGTRGGGEPISDF</sequence>
<dbReference type="InterPro" id="IPR027558">
    <property type="entry name" value="Pre_pil_HX9DG_C"/>
</dbReference>
<dbReference type="InterPro" id="IPR012902">
    <property type="entry name" value="N_methyl_site"/>
</dbReference>
<dbReference type="NCBIfam" id="TIGR02532">
    <property type="entry name" value="IV_pilin_GFxxxE"/>
    <property type="match status" value="1"/>
</dbReference>
<dbReference type="SUPFAM" id="SSF54523">
    <property type="entry name" value="Pili subunits"/>
    <property type="match status" value="1"/>
</dbReference>
<reference evidence="3 4" key="1">
    <citation type="submission" date="2019-02" db="EMBL/GenBank/DDBJ databases">
        <title>Deep-cultivation of Planctomycetes and their phenomic and genomic characterization uncovers novel biology.</title>
        <authorList>
            <person name="Wiegand S."/>
            <person name="Jogler M."/>
            <person name="Boedeker C."/>
            <person name="Pinto D."/>
            <person name="Vollmers J."/>
            <person name="Rivas-Marin E."/>
            <person name="Kohn T."/>
            <person name="Peeters S.H."/>
            <person name="Heuer A."/>
            <person name="Rast P."/>
            <person name="Oberbeckmann S."/>
            <person name="Bunk B."/>
            <person name="Jeske O."/>
            <person name="Meyerdierks A."/>
            <person name="Storesund J.E."/>
            <person name="Kallscheuer N."/>
            <person name="Luecker S."/>
            <person name="Lage O.M."/>
            <person name="Pohl T."/>
            <person name="Merkel B.J."/>
            <person name="Hornburger P."/>
            <person name="Mueller R.-W."/>
            <person name="Bruemmer F."/>
            <person name="Labrenz M."/>
            <person name="Spormann A.M."/>
            <person name="Op den Camp H."/>
            <person name="Overmann J."/>
            <person name="Amann R."/>
            <person name="Jetten M.S.M."/>
            <person name="Mascher T."/>
            <person name="Medema M.H."/>
            <person name="Devos D.P."/>
            <person name="Kaster A.-K."/>
            <person name="Ovreas L."/>
            <person name="Rohde M."/>
            <person name="Galperin M.Y."/>
            <person name="Jogler C."/>
        </authorList>
    </citation>
    <scope>NUCLEOTIDE SEQUENCE [LARGE SCALE GENOMIC DNA]</scope>
    <source>
        <strain evidence="3 4">Pan44</strain>
    </source>
</reference>
<dbReference type="NCBIfam" id="TIGR04294">
    <property type="entry name" value="pre_pil_HX9DG"/>
    <property type="match status" value="1"/>
</dbReference>
<protein>
    <recommendedName>
        <fullName evidence="2">DUF1559 domain-containing protein</fullName>
    </recommendedName>
</protein>
<keyword evidence="4" id="KW-1185">Reference proteome</keyword>
<dbReference type="RefSeq" id="WP_145030935.1">
    <property type="nucleotide sequence ID" value="NZ_CP036271.1"/>
</dbReference>
<dbReference type="KEGG" id="ccos:Pan44_31930"/>
<gene>
    <name evidence="3" type="ORF">Pan44_31930</name>
</gene>
<dbReference type="AlphaFoldDB" id="A0A517SG98"/>
<keyword evidence="1" id="KW-0812">Transmembrane</keyword>